<dbReference type="GO" id="GO:0005524">
    <property type="term" value="F:ATP binding"/>
    <property type="evidence" value="ECO:0007669"/>
    <property type="project" value="UniProtKB-UniRule"/>
</dbReference>
<dbReference type="Pfam" id="PF13193">
    <property type="entry name" value="AMP-binding_C"/>
    <property type="match status" value="1"/>
</dbReference>
<evidence type="ECO:0000256" key="3">
    <source>
        <dbReference type="ARBA" id="ARBA00022741"/>
    </source>
</evidence>
<dbReference type="Pfam" id="PF16177">
    <property type="entry name" value="ACAS_N"/>
    <property type="match status" value="1"/>
</dbReference>
<feature type="domain" description="Acetyl-coenzyme A synthetase N-terminal" evidence="8">
    <location>
        <begin position="35"/>
        <end position="91"/>
    </location>
</feature>
<evidence type="ECO:0000259" key="8">
    <source>
        <dbReference type="Pfam" id="PF16177"/>
    </source>
</evidence>
<dbReference type="EMBL" id="CDSF01000001">
    <property type="protein sequence ID" value="CEO94520.1"/>
    <property type="molecule type" value="Genomic_DNA"/>
</dbReference>
<feature type="domain" description="AMP-binding enzyme C-terminal" evidence="7">
    <location>
        <begin position="541"/>
        <end position="619"/>
    </location>
</feature>
<comment type="similarity">
    <text evidence="1 5">Belongs to the ATP-dependent AMP-binding enzyme family.</text>
</comment>
<dbReference type="Proteomes" id="UP000039324">
    <property type="component" value="Unassembled WGS sequence"/>
</dbReference>
<dbReference type="STRING" id="37360.A0A0G4IHB4"/>
<evidence type="ECO:0000313" key="10">
    <source>
        <dbReference type="EMBL" id="SPQ96866.1"/>
    </source>
</evidence>
<dbReference type="InterPro" id="IPR025110">
    <property type="entry name" value="AMP-bd_C"/>
</dbReference>
<dbReference type="PANTHER" id="PTHR24095">
    <property type="entry name" value="ACETYL-COENZYME A SYNTHETASE"/>
    <property type="match status" value="1"/>
</dbReference>
<evidence type="ECO:0000256" key="1">
    <source>
        <dbReference type="ARBA" id="ARBA00006432"/>
    </source>
</evidence>
<keyword evidence="3 5" id="KW-0547">Nucleotide-binding</keyword>
<evidence type="ECO:0000259" key="7">
    <source>
        <dbReference type="Pfam" id="PF13193"/>
    </source>
</evidence>
<dbReference type="InterPro" id="IPR000873">
    <property type="entry name" value="AMP-dep_synth/lig_dom"/>
</dbReference>
<evidence type="ECO:0000259" key="6">
    <source>
        <dbReference type="Pfam" id="PF00501"/>
    </source>
</evidence>
<dbReference type="PANTHER" id="PTHR24095:SF14">
    <property type="entry name" value="ACETYL-COENZYME A SYNTHETASE 1"/>
    <property type="match status" value="1"/>
</dbReference>
<dbReference type="FunFam" id="3.40.50.12780:FF:000001">
    <property type="entry name" value="Acetyl-coenzyme A synthetase"/>
    <property type="match status" value="1"/>
</dbReference>
<dbReference type="InterPro" id="IPR045851">
    <property type="entry name" value="AMP-bd_C_sf"/>
</dbReference>
<evidence type="ECO:0000256" key="2">
    <source>
        <dbReference type="ARBA" id="ARBA00022598"/>
    </source>
</evidence>
<dbReference type="NCBIfam" id="NF001208">
    <property type="entry name" value="PRK00174.1"/>
    <property type="match status" value="1"/>
</dbReference>
<reference evidence="10 12" key="2">
    <citation type="submission" date="2018-03" db="EMBL/GenBank/DDBJ databases">
        <authorList>
            <person name="Fogelqvist J."/>
        </authorList>
    </citation>
    <scope>NUCLEOTIDE SEQUENCE [LARGE SCALE GENOMIC DNA]</scope>
</reference>
<dbReference type="GO" id="GO:0003987">
    <property type="term" value="F:acetate-CoA ligase activity"/>
    <property type="evidence" value="ECO:0007669"/>
    <property type="project" value="UniProtKB-UniRule"/>
</dbReference>
<organism evidence="9 11">
    <name type="scientific">Plasmodiophora brassicae</name>
    <name type="common">Clubroot disease agent</name>
    <dbReference type="NCBI Taxonomy" id="37360"/>
    <lineage>
        <taxon>Eukaryota</taxon>
        <taxon>Sar</taxon>
        <taxon>Rhizaria</taxon>
        <taxon>Endomyxa</taxon>
        <taxon>Phytomyxea</taxon>
        <taxon>Plasmodiophorida</taxon>
        <taxon>Plasmodiophoridae</taxon>
        <taxon>Plasmodiophora</taxon>
    </lineage>
</organism>
<name>A0A0G4IHB4_PLABS</name>
<feature type="domain" description="AMP-dependent synthetase/ligase" evidence="6">
    <location>
        <begin position="98"/>
        <end position="480"/>
    </location>
</feature>
<evidence type="ECO:0000256" key="5">
    <source>
        <dbReference type="RuleBase" id="RU361147"/>
    </source>
</evidence>
<dbReference type="EC" id="6.2.1.1" evidence="5"/>
<gene>
    <name evidence="9" type="ORF">PBRA_000305</name>
    <name evidence="10" type="ORF">PLBR_LOCUS4081</name>
</gene>
<evidence type="ECO:0000256" key="4">
    <source>
        <dbReference type="ARBA" id="ARBA00022840"/>
    </source>
</evidence>
<keyword evidence="2 5" id="KW-0436">Ligase</keyword>
<dbReference type="PROSITE" id="PS00455">
    <property type="entry name" value="AMP_BINDING"/>
    <property type="match status" value="1"/>
</dbReference>
<dbReference type="OrthoDB" id="1706066at2759"/>
<dbReference type="Gene3D" id="3.30.300.30">
    <property type="match status" value="1"/>
</dbReference>
<dbReference type="CDD" id="cd05966">
    <property type="entry name" value="ACS"/>
    <property type="match status" value="1"/>
</dbReference>
<comment type="catalytic activity">
    <reaction evidence="5">
        <text>acetate + ATP + CoA = acetyl-CoA + AMP + diphosphate</text>
        <dbReference type="Rhea" id="RHEA:23176"/>
        <dbReference type="ChEBI" id="CHEBI:30089"/>
        <dbReference type="ChEBI" id="CHEBI:30616"/>
        <dbReference type="ChEBI" id="CHEBI:33019"/>
        <dbReference type="ChEBI" id="CHEBI:57287"/>
        <dbReference type="ChEBI" id="CHEBI:57288"/>
        <dbReference type="ChEBI" id="CHEBI:456215"/>
        <dbReference type="EC" id="6.2.1.1"/>
    </reaction>
</comment>
<dbReference type="NCBIfam" id="TIGR02188">
    <property type="entry name" value="Ac_CoA_lig_AcsA"/>
    <property type="match status" value="1"/>
</dbReference>
<dbReference type="GO" id="GO:0016208">
    <property type="term" value="F:AMP binding"/>
    <property type="evidence" value="ECO:0007669"/>
    <property type="project" value="InterPro"/>
</dbReference>
<proteinExistence type="inferred from homology"/>
<dbReference type="GO" id="GO:0019427">
    <property type="term" value="P:acetyl-CoA biosynthetic process from acetate"/>
    <property type="evidence" value="ECO:0007669"/>
    <property type="project" value="InterPro"/>
</dbReference>
<dbReference type="InterPro" id="IPR042099">
    <property type="entry name" value="ANL_N_sf"/>
</dbReference>
<protein>
    <recommendedName>
        <fullName evidence="5">Acetyl-coenzyme A synthetase</fullName>
        <ecNumber evidence="5">6.2.1.1</ecNumber>
    </recommendedName>
</protein>
<dbReference type="Gene3D" id="3.40.50.12780">
    <property type="entry name" value="N-terminal domain of ligase-like"/>
    <property type="match status" value="1"/>
</dbReference>
<keyword evidence="4 5" id="KW-0067">ATP-binding</keyword>
<dbReference type="Proteomes" id="UP000290189">
    <property type="component" value="Unassembled WGS sequence"/>
</dbReference>
<evidence type="ECO:0000313" key="11">
    <source>
        <dbReference type="Proteomes" id="UP000039324"/>
    </source>
</evidence>
<evidence type="ECO:0000313" key="9">
    <source>
        <dbReference type="EMBL" id="CEO94520.1"/>
    </source>
</evidence>
<dbReference type="InterPro" id="IPR020845">
    <property type="entry name" value="AMP-binding_CS"/>
</dbReference>
<dbReference type="Pfam" id="PF00501">
    <property type="entry name" value="AMP-binding"/>
    <property type="match status" value="1"/>
</dbReference>
<evidence type="ECO:0000313" key="12">
    <source>
        <dbReference type="Proteomes" id="UP000290189"/>
    </source>
</evidence>
<keyword evidence="11" id="KW-1185">Reference proteome</keyword>
<dbReference type="SUPFAM" id="SSF56801">
    <property type="entry name" value="Acetyl-CoA synthetase-like"/>
    <property type="match status" value="1"/>
</dbReference>
<dbReference type="OMA" id="ETPLFML"/>
<accession>A0A0G4IHB4</accession>
<dbReference type="InterPro" id="IPR032387">
    <property type="entry name" value="ACAS_N"/>
</dbReference>
<reference evidence="9 11" key="1">
    <citation type="submission" date="2015-02" db="EMBL/GenBank/DDBJ databases">
        <authorList>
            <person name="Chooi Y.-H."/>
        </authorList>
    </citation>
    <scope>NUCLEOTIDE SEQUENCE [LARGE SCALE GENOMIC DNA]</scope>
    <source>
        <strain evidence="9">E3</strain>
    </source>
</reference>
<dbReference type="InterPro" id="IPR011904">
    <property type="entry name" value="Ac_CoA_lig"/>
</dbReference>
<dbReference type="AlphaFoldDB" id="A0A0G4IHB4"/>
<sequence>MTAAEVSVAHVDDEIYPPPEAVRKAGPAVRSLDHYHEIYNRSVSDPVGFWSDIATQQVTFFTPYSDTMTGSFQHGDVAWFVNGKLNACYNAVDRHLPARASKTAIIYQGDEFDDVRRISYQELYHEVCRLANVLRSLGVKKGDRVCIYMPMCPESAIALLACARIGAPHNVVFAGFSTDAIRDRILDAHATVVICANESVRGGKTVPLKAAVDKAVAQCPCVKHVLVYKQTDAPCPMTPQRDIDLREAMAQQRPYCPCEIMDSEDTLFMLYTSGSTGRPKGIIHTTGGYCVWASYTHRIIFDLHEDDIYACVADIGWITGHSYIVYGPLINGATTLMFQSTPLYPNPSRYWDLVQRHKISIFYTAPTAIRALMRFGDAPFKGYDLSSLRILGSVGEPINPEAWKWYHKNAGGGKCAIVDTYWQTETGGIMVSPIPGATPTKPGSATLPFFGVKLALRDPMSGTVIDGNGVSGILTVEKPWPGMARTIHGDHSRYLLVYMNPYPGSYLTGDGATRDKNGYYWITGRVDDVLNVSGHRIGSAEVESALVQHPSVAEAAVVGRPHTVKGECLFAYVTVKENVAASPELVVALQNSVRECVGAFARPDEIVITPALPKTRSGKIMRRLLRKLASREFDPKGFGDVTTLMDPSVVDFLITEVKKLPPI</sequence>
<dbReference type="EMBL" id="OVEO01000006">
    <property type="protein sequence ID" value="SPQ96866.1"/>
    <property type="molecule type" value="Genomic_DNA"/>
</dbReference>
<geneLocation type="mitochondrion" evidence="10"/>
<keyword evidence="10" id="KW-0496">Mitochondrion</keyword>